<dbReference type="VEuPathDB" id="CryptoDB:cubi_02748"/>
<sequence>MGISSVILNEDFTGINQNTFNNYLKVYEQLLDLVPSNFYEHIQLEDPKKNLKPINKEEVLQSNITNTKFNSLTRNISNKYFGVWRQEVFENQNVGAEKKPNNYGIKAEKEFNIENVFKKRFLFWIINNYENQRVPNLNTVNQEPTL</sequence>
<evidence type="ECO:0000313" key="1">
    <source>
        <dbReference type="EMBL" id="OII73946.1"/>
    </source>
</evidence>
<reference evidence="1 2" key="1">
    <citation type="submission" date="2016-10" db="EMBL/GenBank/DDBJ databases">
        <title>Reductive evolution of mitochondrial metabolism and differential evolution of invasion-related proteins in Cryptosporidium.</title>
        <authorList>
            <person name="Liu S."/>
            <person name="Roellig D.M."/>
            <person name="Guo Y."/>
            <person name="Li N."/>
            <person name="Frace M.A."/>
            <person name="Tang K."/>
            <person name="Zhang L."/>
            <person name="Feng Y."/>
            <person name="Xiao L."/>
        </authorList>
    </citation>
    <scope>NUCLEOTIDE SEQUENCE [LARGE SCALE GENOMIC DNA]</scope>
    <source>
        <strain evidence="1">39726</strain>
    </source>
</reference>
<protein>
    <submittedName>
        <fullName evidence="1">Uncharacterized protein</fullName>
    </submittedName>
</protein>
<accession>A0A1J4MI64</accession>
<dbReference type="EMBL" id="LRBP01000013">
    <property type="protein sequence ID" value="OII73946.1"/>
    <property type="molecule type" value="Genomic_DNA"/>
</dbReference>
<dbReference type="Proteomes" id="UP000186176">
    <property type="component" value="Unassembled WGS sequence"/>
</dbReference>
<evidence type="ECO:0000313" key="2">
    <source>
        <dbReference type="Proteomes" id="UP000186176"/>
    </source>
</evidence>
<comment type="caution">
    <text evidence="1">The sequence shown here is derived from an EMBL/GenBank/DDBJ whole genome shotgun (WGS) entry which is preliminary data.</text>
</comment>
<dbReference type="OrthoDB" id="337676at2759"/>
<dbReference type="RefSeq" id="XP_028875166.1">
    <property type="nucleotide sequence ID" value="XM_029019759.1"/>
</dbReference>
<gene>
    <name evidence="1" type="ORF">cubi_02748</name>
</gene>
<dbReference type="AlphaFoldDB" id="A0A1J4MI64"/>
<dbReference type="GeneID" id="39979538"/>
<keyword evidence="2" id="KW-1185">Reference proteome</keyword>
<name>A0A1J4MI64_9CRYT</name>
<organism evidence="1 2">
    <name type="scientific">Cryptosporidium ubiquitum</name>
    <dbReference type="NCBI Taxonomy" id="857276"/>
    <lineage>
        <taxon>Eukaryota</taxon>
        <taxon>Sar</taxon>
        <taxon>Alveolata</taxon>
        <taxon>Apicomplexa</taxon>
        <taxon>Conoidasida</taxon>
        <taxon>Coccidia</taxon>
        <taxon>Eucoccidiorida</taxon>
        <taxon>Eimeriorina</taxon>
        <taxon>Cryptosporidiidae</taxon>
        <taxon>Cryptosporidium</taxon>
    </lineage>
</organism>
<proteinExistence type="predicted"/>